<dbReference type="GO" id="GO:0005634">
    <property type="term" value="C:nucleus"/>
    <property type="evidence" value="ECO:0007669"/>
    <property type="project" value="TreeGrafter"/>
</dbReference>
<dbReference type="GO" id="GO:0005509">
    <property type="term" value="F:calcium ion binding"/>
    <property type="evidence" value="ECO:0007669"/>
    <property type="project" value="InterPro"/>
</dbReference>
<proteinExistence type="predicted"/>
<dbReference type="Gene3D" id="1.10.238.10">
    <property type="entry name" value="EF-hand"/>
    <property type="match status" value="1"/>
</dbReference>
<feature type="compositionally biased region" description="Basic and acidic residues" evidence="2">
    <location>
        <begin position="358"/>
        <end position="409"/>
    </location>
</feature>
<feature type="region of interest" description="Disordered" evidence="2">
    <location>
        <begin position="358"/>
        <end position="412"/>
    </location>
</feature>
<feature type="region of interest" description="Disordered" evidence="2">
    <location>
        <begin position="716"/>
        <end position="736"/>
    </location>
</feature>
<feature type="compositionally biased region" description="Basic and acidic residues" evidence="2">
    <location>
        <begin position="932"/>
        <end position="970"/>
    </location>
</feature>
<dbReference type="SMART" id="SM01122">
    <property type="entry name" value="DBC1"/>
    <property type="match status" value="1"/>
</dbReference>
<dbReference type="FunFam" id="1.10.238.10:FF:000157">
    <property type="entry name" value="ATP/GTP-binding protein family"/>
    <property type="match status" value="1"/>
</dbReference>
<dbReference type="PANTHER" id="PTHR14304:SF15">
    <property type="entry name" value="EF-HAND DOMAIN-CONTAINING PROTEIN"/>
    <property type="match status" value="1"/>
</dbReference>
<dbReference type="InterPro" id="IPR002048">
    <property type="entry name" value="EF_hand_dom"/>
</dbReference>
<dbReference type="Pfam" id="PF14443">
    <property type="entry name" value="DBC1"/>
    <property type="match status" value="1"/>
</dbReference>
<dbReference type="InterPro" id="IPR011992">
    <property type="entry name" value="EF-hand-dom_pair"/>
</dbReference>
<accession>M8CWE8</accession>
<dbReference type="EnsemblPlants" id="EMT32012">
    <property type="protein sequence ID" value="EMT32012"/>
    <property type="gene ID" value="F775_15965"/>
</dbReference>
<feature type="compositionally biased region" description="Basic and acidic residues" evidence="2">
    <location>
        <begin position="889"/>
        <end position="916"/>
    </location>
</feature>
<organism evidence="3">
    <name type="scientific">Aegilops tauschii</name>
    <name type="common">Tausch's goatgrass</name>
    <name type="synonym">Aegilops squarrosa</name>
    <dbReference type="NCBI Taxonomy" id="37682"/>
    <lineage>
        <taxon>Eukaryota</taxon>
        <taxon>Viridiplantae</taxon>
        <taxon>Streptophyta</taxon>
        <taxon>Embryophyta</taxon>
        <taxon>Tracheophyta</taxon>
        <taxon>Spermatophyta</taxon>
        <taxon>Magnoliopsida</taxon>
        <taxon>Liliopsida</taxon>
        <taxon>Poales</taxon>
        <taxon>Poaceae</taxon>
        <taxon>BOP clade</taxon>
        <taxon>Pooideae</taxon>
        <taxon>Triticodae</taxon>
        <taxon>Triticeae</taxon>
        <taxon>Triticinae</taxon>
        <taxon>Aegilops</taxon>
    </lineage>
</organism>
<reference evidence="3" key="1">
    <citation type="submission" date="2015-06" db="UniProtKB">
        <authorList>
            <consortium name="EnsemblPlants"/>
        </authorList>
    </citation>
    <scope>IDENTIFICATION</scope>
</reference>
<dbReference type="PROSITE" id="PS50222">
    <property type="entry name" value="EF_HAND_2"/>
    <property type="match status" value="1"/>
</dbReference>
<dbReference type="Pfam" id="PF19256">
    <property type="entry name" value="LAIKA"/>
    <property type="match status" value="1"/>
</dbReference>
<dbReference type="InterPro" id="IPR045353">
    <property type="entry name" value="LAIKA"/>
</dbReference>
<feature type="compositionally biased region" description="Basic and acidic residues" evidence="2">
    <location>
        <begin position="716"/>
        <end position="728"/>
    </location>
</feature>
<dbReference type="GO" id="GO:0006355">
    <property type="term" value="P:regulation of DNA-templated transcription"/>
    <property type="evidence" value="ECO:0007669"/>
    <property type="project" value="InterPro"/>
</dbReference>
<sequence length="1230" mass="139738">MALSLAAMRHRVLWGSMEGLTLRFMARRRTQEIGVYNLEIIYAFPHQVSPRWWTCWQRSKFFWSSQQAHQTSLSESSKFSSGAVGSSLGRPNDDYLASRAYVPKLEQYSTNYELERRMYGEQSANIGRRDGFNDLDRRYPDHIPGSHQIHDHVDQQLLKIPLQPVSDIRQADYFAGRAGPVHQGSQEASAYGRVEADHHSLSILGSVPYGGQQQASILGGTQRTNMDSLVYGQGSSGSGYMMGLPPGRDYASGKSLLHASSESDYRDSILPRVHPSIPMVDEPTRDRVGYRRELDLRDEEHRRGLFWEREKEREWEREQELQYHEMERKQDREREHECLRERERERGREQERVRLRERRENERERDRKHVAIPRREHTPPRTPSERRHSSSVRSEKPLRRLSPRRDVLHRPRSPVKQLKRKYICKVFPFRLVDAERDYLSLTKRYPRLVISPDVSKVVLNWPKGNLNLSMRTPVSLEHDIHEVDDKADERTVLSSEKSYSTGTPDTVWNVKVLLMSGMSNGAFADICSLRSAEERLAHWNNVLKFAVFKKDHALTTIGGPWSAAIDGGDPLIDSSCLVRTAIRCTKELVQIDLSNCTHWNHFLEVHYNRIGKDGLFSHKEITVLFVPNLSECIPSVELWKKTWITYRNSKVDREKLAIKSENAPCDTKEQKEGADDGHMREGDICKDVTKIEKVDTKMDEQGKDGEAKFAENKGKPLDNAVEHNKKGGDIQGNTSGDASVHLAVEDKKPTRRKVIKKVIRKVVREKPTAETSIDKSSQVDKAVVAETTNKTVEGQVEQTTEDVSKEKDGTGINLQPETNKTGKKKVIRRIIKRKVPASGSKLITPAVPAETSKQGGEVQQEKNDESLTDAGNSQIKLAERLNIAAEKISNPKKEEMADKAHLCTEDKKSNGDKVSEQEGVNGDVNKEGGNGTKDKAKDGKEKKIRDLKKDPKQKSLNNDTKEKKKSDEPPKYPGFILQTKKSKESKLRPISLSLDGLLDYTTNDTEESVFELSLFVESFSEMLQFRMGCIILSFLEKLGRLSAQASLSRLLYLSELTNFCAMAFTPDRCNCFICARRLIMCFCVCLCTSREVKLEEATKEDKVNQKAGKEIELENVACIDEKPVSRKVKPTIAEKGGLVEVGDKAAVSRKGDSAKHEVVDKDLLQAFRYFDKSRVGYIKAEDLRCIVHNLGKFSSNRDVKDLVEAALAESNSARDNRVIIYTKLVKIVDL</sequence>
<evidence type="ECO:0000313" key="3">
    <source>
        <dbReference type="EnsemblPlants" id="EMT32012"/>
    </source>
</evidence>
<evidence type="ECO:0000256" key="2">
    <source>
        <dbReference type="SAM" id="MobiDB-lite"/>
    </source>
</evidence>
<name>M8CWE8_AEGTA</name>
<dbReference type="PANTHER" id="PTHR14304">
    <property type="entry name" value="CELL DIVISION CYCLE AND APOPTOSIS REGULATOR PROTEIN"/>
    <property type="match status" value="1"/>
</dbReference>
<dbReference type="AlphaFoldDB" id="M8CWE8"/>
<feature type="region of interest" description="Disordered" evidence="2">
    <location>
        <begin position="839"/>
        <end position="869"/>
    </location>
</feature>
<dbReference type="ExpressionAtlas" id="M8CWE8">
    <property type="expression patterns" value="baseline"/>
</dbReference>
<feature type="region of interest" description="Disordered" evidence="2">
    <location>
        <begin position="888"/>
        <end position="975"/>
    </location>
</feature>
<dbReference type="InterPro" id="IPR025954">
    <property type="entry name" value="DBC1/CARP1_inactive_NUDIX"/>
</dbReference>
<evidence type="ECO:0000256" key="1">
    <source>
        <dbReference type="ARBA" id="ARBA00023054"/>
    </source>
</evidence>
<dbReference type="InterPro" id="IPR025224">
    <property type="entry name" value="CCAR1/CCAR2"/>
</dbReference>
<feature type="region of interest" description="Disordered" evidence="2">
    <location>
        <begin position="790"/>
        <end position="825"/>
    </location>
</feature>
<dbReference type="SUPFAM" id="SSF47473">
    <property type="entry name" value="EF-hand"/>
    <property type="match status" value="1"/>
</dbReference>
<keyword evidence="1" id="KW-0175">Coiled coil</keyword>
<protein>
    <submittedName>
        <fullName evidence="3">Cell division cycle and apoptosis regulator protein 1</fullName>
    </submittedName>
</protein>